<evidence type="ECO:0000256" key="2">
    <source>
        <dbReference type="SAM" id="SignalP"/>
    </source>
</evidence>
<dbReference type="SUPFAM" id="SSF48452">
    <property type="entry name" value="TPR-like"/>
    <property type="match status" value="1"/>
</dbReference>
<evidence type="ECO:0000256" key="1">
    <source>
        <dbReference type="PROSITE-ProRule" id="PRU00339"/>
    </source>
</evidence>
<dbReference type="AlphaFoldDB" id="A0A074KYI2"/>
<feature type="chain" id="PRO_5001697146" evidence="2">
    <location>
        <begin position="21"/>
        <end position="234"/>
    </location>
</feature>
<protein>
    <submittedName>
        <fullName evidence="3">Uncharacterized protein</fullName>
    </submittedName>
</protein>
<proteinExistence type="predicted"/>
<dbReference type="Proteomes" id="UP000027821">
    <property type="component" value="Unassembled WGS sequence"/>
</dbReference>
<evidence type="ECO:0000313" key="3">
    <source>
        <dbReference type="EMBL" id="KEO72628.1"/>
    </source>
</evidence>
<dbReference type="Gene3D" id="1.25.40.10">
    <property type="entry name" value="Tetratricopeptide repeat domain"/>
    <property type="match status" value="2"/>
</dbReference>
<dbReference type="RefSeq" id="WP_035077307.1">
    <property type="nucleotide sequence ID" value="NZ_JMIH01000024.1"/>
</dbReference>
<reference evidence="3 4" key="1">
    <citation type="submission" date="2014-04" db="EMBL/GenBank/DDBJ databases">
        <title>Characterization and application of a salt tolerant electro-active bacterium.</title>
        <authorList>
            <person name="Yang L."/>
            <person name="Wei S."/>
            <person name="Tay Q.X.M."/>
        </authorList>
    </citation>
    <scope>NUCLEOTIDE SEQUENCE [LARGE SCALE GENOMIC DNA]</scope>
    <source>
        <strain evidence="3 4">LY1</strain>
    </source>
</reference>
<feature type="signal peptide" evidence="2">
    <location>
        <begin position="1"/>
        <end position="20"/>
    </location>
</feature>
<accession>A0A074KYI2</accession>
<dbReference type="InterPro" id="IPR019734">
    <property type="entry name" value="TPR_rpt"/>
</dbReference>
<evidence type="ECO:0000313" key="4">
    <source>
        <dbReference type="Proteomes" id="UP000027821"/>
    </source>
</evidence>
<keyword evidence="2" id="KW-0732">Signal</keyword>
<dbReference type="SMART" id="SM00028">
    <property type="entry name" value="TPR"/>
    <property type="match status" value="1"/>
</dbReference>
<dbReference type="OrthoDB" id="978953at2"/>
<feature type="repeat" description="TPR" evidence="1">
    <location>
        <begin position="190"/>
        <end position="223"/>
    </location>
</feature>
<keyword evidence="1" id="KW-0802">TPR repeat</keyword>
<dbReference type="Pfam" id="PF12895">
    <property type="entry name" value="ANAPC3"/>
    <property type="match status" value="1"/>
</dbReference>
<dbReference type="InterPro" id="IPR011990">
    <property type="entry name" value="TPR-like_helical_dom_sf"/>
</dbReference>
<keyword evidence="4" id="KW-1185">Reference proteome</keyword>
<name>A0A074KYI2_9BACT</name>
<organism evidence="3 4">
    <name type="scientific">Anditalea andensis</name>
    <dbReference type="NCBI Taxonomy" id="1048983"/>
    <lineage>
        <taxon>Bacteria</taxon>
        <taxon>Pseudomonadati</taxon>
        <taxon>Bacteroidota</taxon>
        <taxon>Cytophagia</taxon>
        <taxon>Cytophagales</taxon>
        <taxon>Cytophagaceae</taxon>
        <taxon>Anditalea</taxon>
    </lineage>
</organism>
<dbReference type="eggNOG" id="COG0457">
    <property type="taxonomic scope" value="Bacteria"/>
</dbReference>
<comment type="caution">
    <text evidence="3">The sequence shown here is derived from an EMBL/GenBank/DDBJ whole genome shotgun (WGS) entry which is preliminary data.</text>
</comment>
<dbReference type="EMBL" id="JMIH01000024">
    <property type="protein sequence ID" value="KEO72628.1"/>
    <property type="molecule type" value="Genomic_DNA"/>
</dbReference>
<sequence length="234" mass="26377">MNKIKVLALVLVMVSTNLLAQEATTPAPKDPLQIKNESDQKIYQMALRYNDTNVAKVKLYELIERNPTNPRYAELLATLYFEMEQYASAALIAMDIVENNSKNTAALEIAAYSLEQLGALDRSLRHFESLYLLSGDVYSLYKSAYLQYTLKKYEEALNSVNMLAKNKKADEEKLAFPTKNNEQQEILMRAAALNLKGLIYKDQGSNTEAKKAFDEALAVESNFEVAKENIASLQ</sequence>
<dbReference type="PROSITE" id="PS50005">
    <property type="entry name" value="TPR"/>
    <property type="match status" value="1"/>
</dbReference>
<dbReference type="STRING" id="1048983.EL17_17980"/>
<gene>
    <name evidence="3" type="ORF">EL17_17980</name>
</gene>